<evidence type="ECO:0000313" key="2">
    <source>
        <dbReference type="EMBL" id="TGJ62955.1"/>
    </source>
</evidence>
<accession>A0A8H2HIT5</accession>
<organism evidence="2 3">
    <name type="scientific">Orbilia oligospora</name>
    <name type="common">Nematode-trapping fungus</name>
    <name type="synonym">Arthrobotrys oligospora</name>
    <dbReference type="NCBI Taxonomy" id="2813651"/>
    <lineage>
        <taxon>Eukaryota</taxon>
        <taxon>Fungi</taxon>
        <taxon>Dikarya</taxon>
        <taxon>Ascomycota</taxon>
        <taxon>Pezizomycotina</taxon>
        <taxon>Orbiliomycetes</taxon>
        <taxon>Orbiliales</taxon>
        <taxon>Orbiliaceae</taxon>
        <taxon>Orbilia</taxon>
    </lineage>
</organism>
<feature type="compositionally biased region" description="Gly residues" evidence="1">
    <location>
        <begin position="226"/>
        <end position="243"/>
    </location>
</feature>
<dbReference type="Proteomes" id="UP000297595">
    <property type="component" value="Unassembled WGS sequence"/>
</dbReference>
<name>A0A8H2HIT5_ORBOL</name>
<reference evidence="2 3" key="1">
    <citation type="submission" date="2019-03" db="EMBL/GenBank/DDBJ databases">
        <title>Nematode-trapping fungi genome.</title>
        <authorList>
            <person name="Vidal-Diez De Ulzurrun G."/>
        </authorList>
    </citation>
    <scope>NUCLEOTIDE SEQUENCE [LARGE SCALE GENOMIC DNA]</scope>
    <source>
        <strain evidence="2 3">TWF154</strain>
    </source>
</reference>
<evidence type="ECO:0000313" key="3">
    <source>
        <dbReference type="Proteomes" id="UP000297595"/>
    </source>
</evidence>
<dbReference type="EMBL" id="SOZJ01000008">
    <property type="protein sequence ID" value="TGJ62955.1"/>
    <property type="molecule type" value="Genomic_DNA"/>
</dbReference>
<sequence>MLMRLDSEQAFTRPLYTLSITGEGTMGFHPSILARSSPARTRGLLWDLRSGRAKLMLPVAMPHHLKMDPKANEGIPQTSITAAAARAGAPGSDNAAKKTPEAMVEYLDFLEKLGTVGDISARLVTYFNVFQVSHNEMAEYFRALEIHIIPFLGKYGYEDLKQAIKVSYDTFVDEVSYRINNPAQGNEKVSETYYELVSVIDRVLGKVIGDFSDDEDAGEAASPGGIQDGGGGADEGGVGGKEVGGADAEEKKKENVDTLDLSKLSLGPETPVTKKNRD</sequence>
<dbReference type="AlphaFoldDB" id="A0A8H2HIT5"/>
<protein>
    <submittedName>
        <fullName evidence="2">Uncharacterized protein</fullName>
    </submittedName>
</protein>
<proteinExistence type="predicted"/>
<gene>
    <name evidence="2" type="ORF">EYR41_010906</name>
</gene>
<comment type="caution">
    <text evidence="2">The sequence shown here is derived from an EMBL/GenBank/DDBJ whole genome shotgun (WGS) entry which is preliminary data.</text>
</comment>
<evidence type="ECO:0000256" key="1">
    <source>
        <dbReference type="SAM" id="MobiDB-lite"/>
    </source>
</evidence>
<feature type="region of interest" description="Disordered" evidence="1">
    <location>
        <begin position="214"/>
        <end position="278"/>
    </location>
</feature>